<keyword evidence="5" id="KW-0732">Signal</keyword>
<keyword evidence="7" id="KW-0442">Lipid degradation</keyword>
<dbReference type="OrthoDB" id="2004167at2"/>
<dbReference type="InterPro" id="IPR056304">
    <property type="entry name" value="Lip-like_C"/>
</dbReference>
<evidence type="ECO:0000256" key="6">
    <source>
        <dbReference type="ARBA" id="ARBA00022801"/>
    </source>
</evidence>
<dbReference type="EC" id="3.1.1.3" evidence="3"/>
<evidence type="ECO:0000256" key="4">
    <source>
        <dbReference type="ARBA" id="ARBA00022525"/>
    </source>
</evidence>
<dbReference type="PANTHER" id="PTHR34043:SF3">
    <property type="entry name" value="ALPHA_BETA-HYDROLASES SUPERFAMILY PROTEIN"/>
    <property type="match status" value="1"/>
</dbReference>
<evidence type="ECO:0000256" key="5">
    <source>
        <dbReference type="ARBA" id="ARBA00022729"/>
    </source>
</evidence>
<proteinExistence type="predicted"/>
<keyword evidence="8" id="KW-0443">Lipid metabolism</keyword>
<evidence type="ECO:0000256" key="2">
    <source>
        <dbReference type="ARBA" id="ARBA00004613"/>
    </source>
</evidence>
<dbReference type="GO" id="GO:0016042">
    <property type="term" value="P:lipid catabolic process"/>
    <property type="evidence" value="ECO:0007669"/>
    <property type="project" value="UniProtKB-KW"/>
</dbReference>
<dbReference type="Gene3D" id="3.40.50.1820">
    <property type="entry name" value="alpha/beta hydrolase"/>
    <property type="match status" value="1"/>
</dbReference>
<dbReference type="SUPFAM" id="SSF53474">
    <property type="entry name" value="alpha/beta-Hydrolases"/>
    <property type="match status" value="1"/>
</dbReference>
<dbReference type="PATRIC" id="fig|1423815.3.peg.1402"/>
<dbReference type="GO" id="GO:0004806">
    <property type="term" value="F:triacylglycerol lipase activity"/>
    <property type="evidence" value="ECO:0007669"/>
    <property type="project" value="UniProtKB-EC"/>
</dbReference>
<gene>
    <name evidence="10" type="ORF">FC27_GL001368</name>
</gene>
<comment type="catalytic activity">
    <reaction evidence="1">
        <text>a triacylglycerol + H2O = a diacylglycerol + a fatty acid + H(+)</text>
        <dbReference type="Rhea" id="RHEA:12044"/>
        <dbReference type="ChEBI" id="CHEBI:15377"/>
        <dbReference type="ChEBI" id="CHEBI:15378"/>
        <dbReference type="ChEBI" id="CHEBI:17855"/>
        <dbReference type="ChEBI" id="CHEBI:18035"/>
        <dbReference type="ChEBI" id="CHEBI:28868"/>
        <dbReference type="EC" id="3.1.1.3"/>
    </reaction>
</comment>
<keyword evidence="4" id="KW-0964">Secreted</keyword>
<dbReference type="eggNOG" id="COG1075">
    <property type="taxonomic scope" value="Bacteria"/>
</dbReference>
<protein>
    <recommendedName>
        <fullName evidence="3">triacylglycerol lipase</fullName>
        <ecNumber evidence="3">3.1.1.3</ecNumber>
    </recommendedName>
</protein>
<keyword evidence="6" id="KW-0378">Hydrolase</keyword>
<name>A0A0R1SNZ4_9LACO</name>
<dbReference type="InterPro" id="IPR029058">
    <property type="entry name" value="AB_hydrolase_fold"/>
</dbReference>
<dbReference type="AlphaFoldDB" id="A0A0R1SNZ4"/>
<dbReference type="GO" id="GO:0005576">
    <property type="term" value="C:extracellular region"/>
    <property type="evidence" value="ECO:0007669"/>
    <property type="project" value="UniProtKB-SubCell"/>
</dbReference>
<reference evidence="10 11" key="1">
    <citation type="journal article" date="2015" name="Genome Announc.">
        <title>Expanding the biotechnology potential of lactobacilli through comparative genomics of 213 strains and associated genera.</title>
        <authorList>
            <person name="Sun Z."/>
            <person name="Harris H.M."/>
            <person name="McCann A."/>
            <person name="Guo C."/>
            <person name="Argimon S."/>
            <person name="Zhang W."/>
            <person name="Yang X."/>
            <person name="Jeffery I.B."/>
            <person name="Cooney J.C."/>
            <person name="Kagawa T.F."/>
            <person name="Liu W."/>
            <person name="Song Y."/>
            <person name="Salvetti E."/>
            <person name="Wrobel A."/>
            <person name="Rasinkangas P."/>
            <person name="Parkhill J."/>
            <person name="Rea M.C."/>
            <person name="O'Sullivan O."/>
            <person name="Ritari J."/>
            <person name="Douillard F.P."/>
            <person name="Paul Ross R."/>
            <person name="Yang R."/>
            <person name="Briner A.E."/>
            <person name="Felis G.E."/>
            <person name="de Vos W.M."/>
            <person name="Barrangou R."/>
            <person name="Klaenhammer T.R."/>
            <person name="Caufield P.W."/>
            <person name="Cui Y."/>
            <person name="Zhang H."/>
            <person name="O'Toole P.W."/>
        </authorList>
    </citation>
    <scope>NUCLEOTIDE SEQUENCE [LARGE SCALE GENOMIC DNA]</scope>
    <source>
        <strain evidence="10 11">DSM 14857</strain>
    </source>
</reference>
<dbReference type="Proteomes" id="UP000051647">
    <property type="component" value="Unassembled WGS sequence"/>
</dbReference>
<evidence type="ECO:0000313" key="10">
    <source>
        <dbReference type="EMBL" id="KRL67832.1"/>
    </source>
</evidence>
<evidence type="ECO:0000259" key="9">
    <source>
        <dbReference type="Pfam" id="PF24708"/>
    </source>
</evidence>
<feature type="domain" description="Lipase-like C-terminal" evidence="9">
    <location>
        <begin position="31"/>
        <end position="403"/>
    </location>
</feature>
<dbReference type="RefSeq" id="WP_010623779.1">
    <property type="nucleotide sequence ID" value="NZ_AZFA01000003.1"/>
</dbReference>
<keyword evidence="11" id="KW-1185">Reference proteome</keyword>
<comment type="caution">
    <text evidence="10">The sequence shown here is derived from an EMBL/GenBank/DDBJ whole genome shotgun (WGS) entry which is preliminary data.</text>
</comment>
<evidence type="ECO:0000256" key="3">
    <source>
        <dbReference type="ARBA" id="ARBA00013279"/>
    </source>
</evidence>
<evidence type="ECO:0000256" key="7">
    <source>
        <dbReference type="ARBA" id="ARBA00022963"/>
    </source>
</evidence>
<dbReference type="Pfam" id="PF24708">
    <property type="entry name" value="Lip_C"/>
    <property type="match status" value="1"/>
</dbReference>
<sequence>MKKKSIIALLFGLFFAVIGFTGLVNTSYASNDYPVVFVNGLTGWGRGEDGDNLYWGGTTTDIIKDLNYGTNGKTPNALEGTVSPYSSDYDRAVELYYYIKGGTVDYGKVHAEKYGHDRYGRTFPGIYPQWNGTNKVHLLGHSMGGQTVRELDTLLRNGSPEEVKATGSDTSSLFQGGKDWVDSVVTVAAPSNGTPTATDVGNLQVVRNLLYTGAIMGVKVPKVVISNDYKLDQWGLTRKQGQSSLSFLKSAVNSKVWKTTDNSLYDLTTKGANSINARTDLAPDEHYFTYSGIATKPNALGRYVPMSTMNSVDVIGAAYIGAHGNDPRWWPNDGEVPVISAQYPLNQAAVRDDDTPDTQTGVWQYNDPEQGWDHKDFILADTKQAASLRNPMVNFYDNIVQKLHALD</sequence>
<dbReference type="STRING" id="1423815.FC27_GL001368"/>
<dbReference type="EMBL" id="AZFA01000003">
    <property type="protein sequence ID" value="KRL67832.1"/>
    <property type="molecule type" value="Genomic_DNA"/>
</dbReference>
<evidence type="ECO:0000313" key="11">
    <source>
        <dbReference type="Proteomes" id="UP000051647"/>
    </source>
</evidence>
<organism evidence="10 11">
    <name type="scientific">Companilactobacillus versmoldensis DSM 14857 = KCTC 3814</name>
    <dbReference type="NCBI Taxonomy" id="1423815"/>
    <lineage>
        <taxon>Bacteria</taxon>
        <taxon>Bacillati</taxon>
        <taxon>Bacillota</taxon>
        <taxon>Bacilli</taxon>
        <taxon>Lactobacillales</taxon>
        <taxon>Lactobacillaceae</taxon>
        <taxon>Companilactobacillus</taxon>
    </lineage>
</organism>
<evidence type="ECO:0000256" key="1">
    <source>
        <dbReference type="ARBA" id="ARBA00001024"/>
    </source>
</evidence>
<comment type="subcellular location">
    <subcellularLocation>
        <location evidence="2">Secreted</location>
    </subcellularLocation>
</comment>
<dbReference type="PANTHER" id="PTHR34043">
    <property type="entry name" value="ALPHA/BETA-HYDROLASES SUPERFAMILY PROTEIN"/>
    <property type="match status" value="1"/>
</dbReference>
<accession>A0A0R1SNZ4</accession>
<evidence type="ECO:0000256" key="8">
    <source>
        <dbReference type="ARBA" id="ARBA00023098"/>
    </source>
</evidence>